<comment type="cofactor">
    <cofactor evidence="5">
        <name>Mg(2+)</name>
        <dbReference type="ChEBI" id="CHEBI:18420"/>
    </cofactor>
    <text evidence="5">Binds 1 Mg(2+) ion per subunit.</text>
</comment>
<evidence type="ECO:0000259" key="6">
    <source>
        <dbReference type="SMART" id="SM00922"/>
    </source>
</evidence>
<dbReference type="Pfam" id="PF02746">
    <property type="entry name" value="MR_MLE_N"/>
    <property type="match status" value="1"/>
</dbReference>
<dbReference type="InterPro" id="IPR029065">
    <property type="entry name" value="Enolase_C-like"/>
</dbReference>
<name>A0ABX7GYG4_9GAMM</name>
<dbReference type="RefSeq" id="WP_188798901.1">
    <property type="nucleotide sequence ID" value="NZ_BMIZ01000001.1"/>
</dbReference>
<dbReference type="SFLD" id="SFLDS00001">
    <property type="entry name" value="Enolase"/>
    <property type="match status" value="1"/>
</dbReference>
<dbReference type="InterPro" id="IPR034593">
    <property type="entry name" value="DgoD-like"/>
</dbReference>
<keyword evidence="3 5" id="KW-0460">Magnesium</keyword>
<reference evidence="7 8" key="1">
    <citation type="submission" date="2020-10" db="EMBL/GenBank/DDBJ databases">
        <title>Phylogeny of dyella-like bacteria.</title>
        <authorList>
            <person name="Fu J."/>
        </authorList>
    </citation>
    <scope>NUCLEOTIDE SEQUENCE [LARGE SCALE GENOMIC DNA]</scope>
    <source>
        <strain evidence="7 8">DHOB09</strain>
    </source>
</reference>
<gene>
    <name evidence="7" type="ORF">ISN74_08425</name>
</gene>
<dbReference type="InterPro" id="IPR013341">
    <property type="entry name" value="Mandelate_racemase_N_dom"/>
</dbReference>
<sequence>MTKLSDAPLKLSAAIEKRPLTHAFHITGYTFTECAMLVVTLQDGELTGRGEGLGVYYRHDTPNSMLHQIEALREHIERGTTREQLLELLPSGGARNALDCALWDLEAKRHGQPVWQLAGMSAPQSLLTTFTLSADDPEVMADYARQLNDARALKLKLTNDHHNAERVRAVREARPGAWLMVDANQGFTRESLTAAMPAFVEAGVAVVEQPFPIGCEAWLDGLNAPIPIAADESVQDHTDLEHLVGRVQVINIKLDKCGGLTEALTMARQARDLGFKLMVGNMGGTSWSMAPAFVLGSLCSVVDLDGPIYMLSDRTPSVSYQDGHVWCPDSVWGGPTTAVA</sequence>
<protein>
    <recommendedName>
        <fullName evidence="5">Dipeptide epimerase</fullName>
        <ecNumber evidence="5">5.1.1.-</ecNumber>
    </recommendedName>
</protein>
<dbReference type="SUPFAM" id="SSF51604">
    <property type="entry name" value="Enolase C-terminal domain-like"/>
    <property type="match status" value="1"/>
</dbReference>
<feature type="domain" description="Mandelate racemase/muconate lactonizing enzyme C-terminal" evidence="6">
    <location>
        <begin position="137"/>
        <end position="229"/>
    </location>
</feature>
<organism evidence="7 8">
    <name type="scientific">Dyella caseinilytica</name>
    <dbReference type="NCBI Taxonomy" id="1849581"/>
    <lineage>
        <taxon>Bacteria</taxon>
        <taxon>Pseudomonadati</taxon>
        <taxon>Pseudomonadota</taxon>
        <taxon>Gammaproteobacteria</taxon>
        <taxon>Lysobacterales</taxon>
        <taxon>Rhodanobacteraceae</taxon>
        <taxon>Dyella</taxon>
    </lineage>
</organism>
<dbReference type="SFLD" id="SFLDG00180">
    <property type="entry name" value="muconate_cycloisomerase"/>
    <property type="match status" value="1"/>
</dbReference>
<dbReference type="SUPFAM" id="SSF54826">
    <property type="entry name" value="Enolase N-terminal domain-like"/>
    <property type="match status" value="1"/>
</dbReference>
<accession>A0ABX7GYG4</accession>
<keyword evidence="2 5" id="KW-0479">Metal-binding</keyword>
<dbReference type="CDD" id="cd03319">
    <property type="entry name" value="L-Ala-DL-Glu_epimerase"/>
    <property type="match status" value="1"/>
</dbReference>
<evidence type="ECO:0000256" key="3">
    <source>
        <dbReference type="ARBA" id="ARBA00022842"/>
    </source>
</evidence>
<proteinExistence type="inferred from homology"/>
<dbReference type="InterPro" id="IPR018110">
    <property type="entry name" value="Mandel_Rmase/mucon_lact_enz_CS"/>
</dbReference>
<dbReference type="PROSITE" id="PS00909">
    <property type="entry name" value="MR_MLE_2"/>
    <property type="match status" value="1"/>
</dbReference>
<evidence type="ECO:0000256" key="2">
    <source>
        <dbReference type="ARBA" id="ARBA00022723"/>
    </source>
</evidence>
<dbReference type="InterPro" id="IPR013342">
    <property type="entry name" value="Mandelate_racemase_C"/>
</dbReference>
<evidence type="ECO:0000313" key="8">
    <source>
        <dbReference type="Proteomes" id="UP000663181"/>
    </source>
</evidence>
<evidence type="ECO:0000256" key="5">
    <source>
        <dbReference type="RuleBase" id="RU366006"/>
    </source>
</evidence>
<keyword evidence="8" id="KW-1185">Reference proteome</keyword>
<dbReference type="PANTHER" id="PTHR48080">
    <property type="entry name" value="D-GALACTONATE DEHYDRATASE-RELATED"/>
    <property type="match status" value="1"/>
</dbReference>
<dbReference type="InterPro" id="IPR034603">
    <property type="entry name" value="Dipeptide_epimerase"/>
</dbReference>
<evidence type="ECO:0000256" key="1">
    <source>
        <dbReference type="ARBA" id="ARBA00008031"/>
    </source>
</evidence>
<keyword evidence="4 5" id="KW-0413">Isomerase</keyword>
<dbReference type="Pfam" id="PF13378">
    <property type="entry name" value="MR_MLE_C"/>
    <property type="match status" value="1"/>
</dbReference>
<dbReference type="Proteomes" id="UP000663181">
    <property type="component" value="Chromosome"/>
</dbReference>
<evidence type="ECO:0000256" key="4">
    <source>
        <dbReference type="ARBA" id="ARBA00023235"/>
    </source>
</evidence>
<dbReference type="PANTHER" id="PTHR48080:SF3">
    <property type="entry name" value="ENOLASE SUPERFAMILY MEMBER DDB_G0284701"/>
    <property type="match status" value="1"/>
</dbReference>
<dbReference type="Gene3D" id="3.20.20.120">
    <property type="entry name" value="Enolase-like C-terminal domain"/>
    <property type="match status" value="1"/>
</dbReference>
<evidence type="ECO:0000313" key="7">
    <source>
        <dbReference type="EMBL" id="QRN55334.1"/>
    </source>
</evidence>
<dbReference type="EC" id="5.1.1.-" evidence="5"/>
<dbReference type="EMBL" id="CP064030">
    <property type="protein sequence ID" value="QRN55334.1"/>
    <property type="molecule type" value="Genomic_DNA"/>
</dbReference>
<dbReference type="InterPro" id="IPR029017">
    <property type="entry name" value="Enolase-like_N"/>
</dbReference>
<dbReference type="SMART" id="SM00922">
    <property type="entry name" value="MR_MLE"/>
    <property type="match status" value="1"/>
</dbReference>
<comment type="similarity">
    <text evidence="1 5">Belongs to the mandelate racemase/muconate lactonizing enzyme family.</text>
</comment>
<dbReference type="Gene3D" id="3.30.390.10">
    <property type="entry name" value="Enolase-like, N-terminal domain"/>
    <property type="match status" value="1"/>
</dbReference>
<dbReference type="InterPro" id="IPR036849">
    <property type="entry name" value="Enolase-like_C_sf"/>
</dbReference>